<dbReference type="CDD" id="cd02005">
    <property type="entry name" value="TPP_PDC_IPDC"/>
    <property type="match status" value="1"/>
</dbReference>
<dbReference type="FunFam" id="3.40.50.970:FF:000024">
    <property type="entry name" value="Pyruvate decarboxylase isozyme"/>
    <property type="match status" value="1"/>
</dbReference>
<dbReference type="Gene3D" id="3.40.50.1220">
    <property type="entry name" value="TPP-binding domain"/>
    <property type="match status" value="1"/>
</dbReference>
<dbReference type="SUPFAM" id="SSF52518">
    <property type="entry name" value="Thiamin diphosphate-binding fold (THDP-binding)"/>
    <property type="match status" value="2"/>
</dbReference>
<evidence type="ECO:0000256" key="7">
    <source>
        <dbReference type="ARBA" id="ARBA00020054"/>
    </source>
</evidence>
<evidence type="ECO:0000256" key="5">
    <source>
        <dbReference type="ARBA" id="ARBA00007812"/>
    </source>
</evidence>
<evidence type="ECO:0000256" key="2">
    <source>
        <dbReference type="ARBA" id="ARBA00001920"/>
    </source>
</evidence>
<evidence type="ECO:0000256" key="9">
    <source>
        <dbReference type="ARBA" id="ARBA00022793"/>
    </source>
</evidence>
<evidence type="ECO:0000313" key="19">
    <source>
        <dbReference type="Proteomes" id="UP000612362"/>
    </source>
</evidence>
<keyword evidence="19" id="KW-1185">Reference proteome</keyword>
<dbReference type="InterPro" id="IPR011766">
    <property type="entry name" value="TPP_enzyme_TPP-bd"/>
</dbReference>
<dbReference type="GO" id="GO:0004737">
    <property type="term" value="F:pyruvate decarboxylase activity"/>
    <property type="evidence" value="ECO:0007669"/>
    <property type="project" value="UniProtKB-EC"/>
</dbReference>
<dbReference type="PANTHER" id="PTHR43452">
    <property type="entry name" value="PYRUVATE DECARBOXYLASE"/>
    <property type="match status" value="1"/>
</dbReference>
<evidence type="ECO:0000256" key="11">
    <source>
        <dbReference type="ARBA" id="ARBA00023052"/>
    </source>
</evidence>
<dbReference type="EMBL" id="BNJF01000002">
    <property type="protein sequence ID" value="GHO46100.1"/>
    <property type="molecule type" value="Genomic_DNA"/>
</dbReference>
<dbReference type="InterPro" id="IPR012001">
    <property type="entry name" value="Thiamin_PyroP_enz_TPP-bd_dom"/>
</dbReference>
<dbReference type="GO" id="GO:0000287">
    <property type="term" value="F:magnesium ion binding"/>
    <property type="evidence" value="ECO:0007669"/>
    <property type="project" value="InterPro"/>
</dbReference>
<gene>
    <name evidence="18" type="ORF">KSX_42630</name>
</gene>
<dbReference type="CDD" id="cd07038">
    <property type="entry name" value="TPP_PYR_PDC_IPDC_like"/>
    <property type="match status" value="1"/>
</dbReference>
<dbReference type="Gene3D" id="3.40.50.970">
    <property type="match status" value="2"/>
</dbReference>
<comment type="cofactor">
    <cofactor evidence="2">
        <name>a metal cation</name>
        <dbReference type="ChEBI" id="CHEBI:25213"/>
    </cofactor>
</comment>
<feature type="domain" description="Thiamine pyrophosphate enzyme TPP-binding" evidence="16">
    <location>
        <begin position="428"/>
        <end position="553"/>
    </location>
</feature>
<dbReference type="InterPro" id="IPR029061">
    <property type="entry name" value="THDP-binding"/>
</dbReference>
<feature type="domain" description="Thiamine pyrophosphate enzyme central" evidence="15">
    <location>
        <begin position="216"/>
        <end position="343"/>
    </location>
</feature>
<proteinExistence type="inferred from homology"/>
<dbReference type="InterPro" id="IPR012000">
    <property type="entry name" value="Thiamin_PyroP_enz_cen_dom"/>
</dbReference>
<evidence type="ECO:0000259" key="15">
    <source>
        <dbReference type="Pfam" id="PF00205"/>
    </source>
</evidence>
<dbReference type="PIRSF" id="PIRSF036565">
    <property type="entry name" value="Pyruvt_ip_decrb"/>
    <property type="match status" value="1"/>
</dbReference>
<evidence type="ECO:0000256" key="1">
    <source>
        <dbReference type="ARBA" id="ARBA00001041"/>
    </source>
</evidence>
<evidence type="ECO:0000256" key="12">
    <source>
        <dbReference type="ARBA" id="ARBA00023239"/>
    </source>
</evidence>
<feature type="binding site" evidence="13">
    <location>
        <position position="460"/>
    </location>
    <ligand>
        <name>Mg(2+)</name>
        <dbReference type="ChEBI" id="CHEBI:18420"/>
    </ligand>
</feature>
<feature type="domain" description="Thiamine pyrophosphate enzyme N-terminal TPP-binding" evidence="17">
    <location>
        <begin position="21"/>
        <end position="124"/>
    </location>
</feature>
<dbReference type="Pfam" id="PF00205">
    <property type="entry name" value="TPP_enzyme_M"/>
    <property type="match status" value="1"/>
</dbReference>
<dbReference type="InterPro" id="IPR047213">
    <property type="entry name" value="TPP_PYR_PDC_IPDC-like"/>
</dbReference>
<dbReference type="FunFam" id="3.40.50.970:FF:000019">
    <property type="entry name" value="Pyruvate decarboxylase isozyme"/>
    <property type="match status" value="1"/>
</dbReference>
<evidence type="ECO:0000256" key="10">
    <source>
        <dbReference type="ARBA" id="ARBA00022842"/>
    </source>
</evidence>
<sequence length="582" mass="64085">MATISSPFTTTLQETATKTYTVGNYLATRFEQIGLKHYFMVPGDYNLVLLDQLLWNKNMQQIGCCNELNAAYAAEGYARVNGVGAVITTFNVGAFSAFNGIAGANAESLPVIFVSSSYNTNDPSANHLLHHTIGSHDFAYQYDAFRQVTCASVRILHAENAPSLIDHAIVTALRERKPAYIEIACNLSDAPCPKPAPFEILLVSQPSNRQALDAAVETAAALLNNAKKPLLLAGVHLRAFKAIDAFRELAEALGCAVAVMPNAKGFFPENHPQYIGIYWGGVSSPGCESIVDWADMTLVAGPMFTDYTTVGWTALPHREQMIKADPRQVQFPQADYTEIALAEFLSALAKQVRKNDKTLIQFRREVRKAHEETEAHVAIENAPLTRVELCRQIQNDIDEKTTLLVETGDAWFNGMSMHLPGGARFEIEMQWGSIGWAVPATFGYAMGLERDRRLVSLIGDGSFQLTAQEVANMIRYGQHNLIFIVNNRGYVIESEIHDGPYNYIKNWDYAGLISVFNAEDGHGLGLKATTGKELADAIKKARKHRGGPVLIECQIAHDDCSPQLLKWGTKVAVANERPPRQA</sequence>
<dbReference type="PANTHER" id="PTHR43452:SF1">
    <property type="entry name" value="PYRUVATE DECARBOXYLASE C186.09-RELATED"/>
    <property type="match status" value="1"/>
</dbReference>
<reference evidence="18" key="1">
    <citation type="submission" date="2020-10" db="EMBL/GenBank/DDBJ databases">
        <title>Taxonomic study of unclassified bacteria belonging to the class Ktedonobacteria.</title>
        <authorList>
            <person name="Yabe S."/>
            <person name="Wang C.M."/>
            <person name="Zheng Y."/>
            <person name="Sakai Y."/>
            <person name="Cavaletti L."/>
            <person name="Monciardini P."/>
            <person name="Donadio S."/>
        </authorList>
    </citation>
    <scope>NUCLEOTIDE SEQUENCE</scope>
    <source>
        <strain evidence="18">SOSP1-1</strain>
    </source>
</reference>
<name>A0A8J3MV42_9CHLR</name>
<evidence type="ECO:0000256" key="14">
    <source>
        <dbReference type="RuleBase" id="RU362132"/>
    </source>
</evidence>
<comment type="cofactor">
    <cofactor evidence="13">
        <name>Mg(2+)</name>
        <dbReference type="ChEBI" id="CHEBI:18420"/>
    </cofactor>
    <text evidence="13">Binds 1 Mg(2+) per subunit.</text>
</comment>
<dbReference type="GO" id="GO:0005829">
    <property type="term" value="C:cytosol"/>
    <property type="evidence" value="ECO:0007669"/>
    <property type="project" value="TreeGrafter"/>
</dbReference>
<dbReference type="Pfam" id="PF02775">
    <property type="entry name" value="TPP_enzyme_C"/>
    <property type="match status" value="1"/>
</dbReference>
<dbReference type="RefSeq" id="WP_220195500.1">
    <property type="nucleotide sequence ID" value="NZ_BNJF01000002.1"/>
</dbReference>
<comment type="cofactor">
    <cofactor evidence="3">
        <name>thiamine diphosphate</name>
        <dbReference type="ChEBI" id="CHEBI:58937"/>
    </cofactor>
</comment>
<keyword evidence="9" id="KW-0210">Decarboxylase</keyword>
<dbReference type="EC" id="4.1.1.1" evidence="6"/>
<comment type="similarity">
    <text evidence="5 14">Belongs to the TPP enzyme family.</text>
</comment>
<keyword evidence="8 13" id="KW-0479">Metal-binding</keyword>
<keyword evidence="12" id="KW-0456">Lyase</keyword>
<dbReference type="InterPro" id="IPR047214">
    <property type="entry name" value="TPP_PDC_IPDC"/>
</dbReference>
<comment type="function">
    <text evidence="4">Decarboxylates branched-chain and aromatic alpha-keto acids to aldehydes.</text>
</comment>
<evidence type="ECO:0000256" key="8">
    <source>
        <dbReference type="ARBA" id="ARBA00022723"/>
    </source>
</evidence>
<comment type="catalytic activity">
    <reaction evidence="1">
        <text>a 2-oxocarboxylate + H(+) = an aldehyde + CO2</text>
        <dbReference type="Rhea" id="RHEA:11628"/>
        <dbReference type="ChEBI" id="CHEBI:15378"/>
        <dbReference type="ChEBI" id="CHEBI:16526"/>
        <dbReference type="ChEBI" id="CHEBI:17478"/>
        <dbReference type="ChEBI" id="CHEBI:35179"/>
        <dbReference type="EC" id="4.1.1.1"/>
    </reaction>
</comment>
<evidence type="ECO:0000256" key="6">
    <source>
        <dbReference type="ARBA" id="ARBA00013202"/>
    </source>
</evidence>
<dbReference type="InterPro" id="IPR012110">
    <property type="entry name" value="PDC/IPDC-like"/>
</dbReference>
<dbReference type="InterPro" id="IPR029035">
    <property type="entry name" value="DHS-like_NAD/FAD-binding_dom"/>
</dbReference>
<feature type="binding site" evidence="13">
    <location>
        <position position="489"/>
    </location>
    <ligand>
        <name>Mg(2+)</name>
        <dbReference type="ChEBI" id="CHEBI:18420"/>
    </ligand>
</feature>
<organism evidence="18 19">
    <name type="scientific">Ktedonospora formicarum</name>
    <dbReference type="NCBI Taxonomy" id="2778364"/>
    <lineage>
        <taxon>Bacteria</taxon>
        <taxon>Bacillati</taxon>
        <taxon>Chloroflexota</taxon>
        <taxon>Ktedonobacteria</taxon>
        <taxon>Ktedonobacterales</taxon>
        <taxon>Ktedonobacteraceae</taxon>
        <taxon>Ktedonospora</taxon>
    </lineage>
</organism>
<protein>
    <recommendedName>
        <fullName evidence="7">Alpha-keto-acid decarboxylase</fullName>
        <ecNumber evidence="6">4.1.1.1</ecNumber>
    </recommendedName>
</protein>
<evidence type="ECO:0000259" key="17">
    <source>
        <dbReference type="Pfam" id="PF02776"/>
    </source>
</evidence>
<dbReference type="GO" id="GO:0000949">
    <property type="term" value="P:aromatic amino acid family catabolic process to alcohol via Ehrlich pathway"/>
    <property type="evidence" value="ECO:0007669"/>
    <property type="project" value="TreeGrafter"/>
</dbReference>
<evidence type="ECO:0000313" key="18">
    <source>
        <dbReference type="EMBL" id="GHO46100.1"/>
    </source>
</evidence>
<keyword evidence="18" id="KW-0670">Pyruvate</keyword>
<dbReference type="SUPFAM" id="SSF52467">
    <property type="entry name" value="DHS-like NAD/FAD-binding domain"/>
    <property type="match status" value="1"/>
</dbReference>
<dbReference type="FunFam" id="3.40.50.1220:FF:000009">
    <property type="entry name" value="Pyruvate decarboxylase 1"/>
    <property type="match status" value="1"/>
</dbReference>
<evidence type="ECO:0000256" key="3">
    <source>
        <dbReference type="ARBA" id="ARBA00001964"/>
    </source>
</evidence>
<keyword evidence="10 13" id="KW-0460">Magnesium</keyword>
<feature type="binding site" evidence="13">
    <location>
        <position position="487"/>
    </location>
    <ligand>
        <name>Mg(2+)</name>
        <dbReference type="ChEBI" id="CHEBI:18420"/>
    </ligand>
</feature>
<dbReference type="Pfam" id="PF02776">
    <property type="entry name" value="TPP_enzyme_N"/>
    <property type="match status" value="1"/>
</dbReference>
<dbReference type="Proteomes" id="UP000612362">
    <property type="component" value="Unassembled WGS sequence"/>
</dbReference>
<comment type="caution">
    <text evidence="18">The sequence shown here is derived from an EMBL/GenBank/DDBJ whole genome shotgun (WGS) entry which is preliminary data.</text>
</comment>
<dbReference type="GO" id="GO:0030976">
    <property type="term" value="F:thiamine pyrophosphate binding"/>
    <property type="evidence" value="ECO:0007669"/>
    <property type="project" value="InterPro"/>
</dbReference>
<dbReference type="AlphaFoldDB" id="A0A8J3MV42"/>
<accession>A0A8J3MV42</accession>
<evidence type="ECO:0000256" key="13">
    <source>
        <dbReference type="PIRSR" id="PIRSR036565-2"/>
    </source>
</evidence>
<evidence type="ECO:0000259" key="16">
    <source>
        <dbReference type="Pfam" id="PF02775"/>
    </source>
</evidence>
<evidence type="ECO:0000256" key="4">
    <source>
        <dbReference type="ARBA" id="ARBA00002938"/>
    </source>
</evidence>
<keyword evidence="11 14" id="KW-0786">Thiamine pyrophosphate</keyword>